<dbReference type="RefSeq" id="WP_004167247.1">
    <property type="nucleotide sequence ID" value="NZ_SHMG01000019.1"/>
</dbReference>
<feature type="region of interest" description="Disordered" evidence="1">
    <location>
        <begin position="41"/>
        <end position="67"/>
    </location>
</feature>
<name>A0A4Q8LTH0_9GAMM</name>
<reference evidence="2 3" key="1">
    <citation type="submission" date="2019-02" db="EMBL/GenBank/DDBJ databases">
        <title>WGS of Pseudoxanthomonas species novum from clinical isolates.</title>
        <authorList>
            <person name="Bernier A.-M."/>
            <person name="Bernard K."/>
            <person name="Vachon A."/>
        </authorList>
    </citation>
    <scope>NUCLEOTIDE SEQUENCE [LARGE SCALE GENOMIC DNA]</scope>
    <source>
        <strain evidence="2 3">NML130969</strain>
    </source>
</reference>
<proteinExistence type="predicted"/>
<comment type="caution">
    <text evidence="2">The sequence shown here is derived from an EMBL/GenBank/DDBJ whole genome shotgun (WGS) entry which is preliminary data.</text>
</comment>
<sequence length="67" mass="6839">MLNLKLSVFVASLIAAAVVGGVGSSIVLNVFSPEPKPVACEPAPAPAPGKNTLRHVDPVNTGRDKGY</sequence>
<evidence type="ECO:0000313" key="3">
    <source>
        <dbReference type="Proteomes" id="UP000294164"/>
    </source>
</evidence>
<dbReference type="Proteomes" id="UP000294164">
    <property type="component" value="Unassembled WGS sequence"/>
</dbReference>
<evidence type="ECO:0000313" key="2">
    <source>
        <dbReference type="EMBL" id="TAA35130.1"/>
    </source>
</evidence>
<accession>A0A4Q8LTH0</accession>
<protein>
    <submittedName>
        <fullName evidence="2">Uncharacterized protein</fullName>
    </submittedName>
</protein>
<gene>
    <name evidence="2" type="ORF">EA655_20570</name>
</gene>
<organism evidence="2 3">
    <name type="scientific">Pseudoxanthomonas winnipegensis</name>
    <dbReference type="NCBI Taxonomy" id="2480810"/>
    <lineage>
        <taxon>Bacteria</taxon>
        <taxon>Pseudomonadati</taxon>
        <taxon>Pseudomonadota</taxon>
        <taxon>Gammaproteobacteria</taxon>
        <taxon>Lysobacterales</taxon>
        <taxon>Lysobacteraceae</taxon>
        <taxon>Pseudoxanthomonas</taxon>
    </lineage>
</organism>
<dbReference type="AlphaFoldDB" id="A0A4Q8LTH0"/>
<dbReference type="EMBL" id="SHMG01000019">
    <property type="protein sequence ID" value="TAA35130.1"/>
    <property type="molecule type" value="Genomic_DNA"/>
</dbReference>
<feature type="compositionally biased region" description="Basic and acidic residues" evidence="1">
    <location>
        <begin position="54"/>
        <end position="67"/>
    </location>
</feature>
<evidence type="ECO:0000256" key="1">
    <source>
        <dbReference type="SAM" id="MobiDB-lite"/>
    </source>
</evidence>